<accession>A0A7T3RD86</accession>
<dbReference type="InterPro" id="IPR005538">
    <property type="entry name" value="LrgA/CidA"/>
</dbReference>
<evidence type="ECO:0000313" key="8">
    <source>
        <dbReference type="Proteomes" id="UP000595224"/>
    </source>
</evidence>
<keyword evidence="2" id="KW-1003">Cell membrane</keyword>
<evidence type="ECO:0000256" key="3">
    <source>
        <dbReference type="ARBA" id="ARBA00022692"/>
    </source>
</evidence>
<evidence type="ECO:0000256" key="1">
    <source>
        <dbReference type="ARBA" id="ARBA00004651"/>
    </source>
</evidence>
<proteinExistence type="predicted"/>
<evidence type="ECO:0000256" key="5">
    <source>
        <dbReference type="ARBA" id="ARBA00023136"/>
    </source>
</evidence>
<feature type="transmembrane region" description="Helical" evidence="6">
    <location>
        <begin position="58"/>
        <end position="78"/>
    </location>
</feature>
<dbReference type="KEGG" id="tper:IWA51_12095"/>
<protein>
    <submittedName>
        <fullName evidence="7">CidA/LrgA family protein</fullName>
    </submittedName>
</protein>
<organism evidence="7 8">
    <name type="scientific">Treponema peruense</name>
    <dbReference type="NCBI Taxonomy" id="2787628"/>
    <lineage>
        <taxon>Bacteria</taxon>
        <taxon>Pseudomonadati</taxon>
        <taxon>Spirochaetota</taxon>
        <taxon>Spirochaetia</taxon>
        <taxon>Spirochaetales</taxon>
        <taxon>Treponemataceae</taxon>
        <taxon>Treponema</taxon>
    </lineage>
</organism>
<dbReference type="GO" id="GO:0005886">
    <property type="term" value="C:plasma membrane"/>
    <property type="evidence" value="ECO:0007669"/>
    <property type="project" value="UniProtKB-SubCell"/>
</dbReference>
<reference evidence="7 8" key="1">
    <citation type="submission" date="2020-11" db="EMBL/GenBank/DDBJ databases">
        <title>Treponema Peruensis nv. sp., first commensal Treponema isolated from human feces.</title>
        <authorList>
            <person name="Belkhou C."/>
            <person name="Raes J."/>
        </authorList>
    </citation>
    <scope>NUCLEOTIDE SEQUENCE [LARGE SCALE GENOMIC DNA]</scope>
    <source>
        <strain evidence="7 8">RCC2812</strain>
    </source>
</reference>
<dbReference type="PANTHER" id="PTHR33931">
    <property type="entry name" value="HOLIN-LIKE PROTEIN CIDA-RELATED"/>
    <property type="match status" value="1"/>
</dbReference>
<keyword evidence="4 6" id="KW-1133">Transmembrane helix</keyword>
<sequence length="126" mass="14123">MKFLKQFTIILIVSFIGETLNHLIPLPVPASIYGLVIMFACLKFKIFKLSAVQETGDFLLDIMPLLFVPPSVGFISAIPLMKKYGIQFTVIAVFSTFIVMVVTGLVTQFIMKIMSKKDSEKEGKEK</sequence>
<dbReference type="RefSeq" id="WP_198442585.1">
    <property type="nucleotide sequence ID" value="NZ_CBCSHE010000005.1"/>
</dbReference>
<feature type="transmembrane region" description="Helical" evidence="6">
    <location>
        <begin position="30"/>
        <end position="46"/>
    </location>
</feature>
<name>A0A7T3RD86_9SPIR</name>
<dbReference type="Pfam" id="PF03788">
    <property type="entry name" value="LrgA"/>
    <property type="match status" value="1"/>
</dbReference>
<evidence type="ECO:0000256" key="6">
    <source>
        <dbReference type="SAM" id="Phobius"/>
    </source>
</evidence>
<keyword evidence="3 6" id="KW-0812">Transmembrane</keyword>
<keyword evidence="5 6" id="KW-0472">Membrane</keyword>
<comment type="subcellular location">
    <subcellularLocation>
        <location evidence="1">Cell membrane</location>
        <topology evidence="1">Multi-pass membrane protein</topology>
    </subcellularLocation>
</comment>
<keyword evidence="8" id="KW-1185">Reference proteome</keyword>
<dbReference type="PANTHER" id="PTHR33931:SF2">
    <property type="entry name" value="HOLIN-LIKE PROTEIN CIDA"/>
    <property type="match status" value="1"/>
</dbReference>
<dbReference type="AlphaFoldDB" id="A0A7T3RD86"/>
<evidence type="ECO:0000256" key="2">
    <source>
        <dbReference type="ARBA" id="ARBA00022475"/>
    </source>
</evidence>
<dbReference type="Proteomes" id="UP000595224">
    <property type="component" value="Chromosome"/>
</dbReference>
<feature type="transmembrane region" description="Helical" evidence="6">
    <location>
        <begin position="84"/>
        <end position="111"/>
    </location>
</feature>
<evidence type="ECO:0000256" key="4">
    <source>
        <dbReference type="ARBA" id="ARBA00022989"/>
    </source>
</evidence>
<dbReference type="EMBL" id="CP064936">
    <property type="protein sequence ID" value="QQA00974.1"/>
    <property type="molecule type" value="Genomic_DNA"/>
</dbReference>
<gene>
    <name evidence="7" type="ORF">IWA51_12095</name>
</gene>
<evidence type="ECO:0000313" key="7">
    <source>
        <dbReference type="EMBL" id="QQA00974.1"/>
    </source>
</evidence>